<dbReference type="EMBL" id="ABOU02000008">
    <property type="protein sequence ID" value="EDY33968.1"/>
    <property type="molecule type" value="Genomic_DNA"/>
</dbReference>
<keyword evidence="2" id="KW-1185">Reference proteome</keyword>
<organism evidence="1 2">
    <name type="scientific">[Ruminococcus] lactaris ATCC 29176</name>
    <dbReference type="NCBI Taxonomy" id="471875"/>
    <lineage>
        <taxon>Bacteria</taxon>
        <taxon>Bacillati</taxon>
        <taxon>Bacillota</taxon>
        <taxon>Clostridia</taxon>
        <taxon>Lachnospirales</taxon>
        <taxon>Lachnospiraceae</taxon>
        <taxon>Mediterraneibacter</taxon>
    </lineage>
</organism>
<evidence type="ECO:0000313" key="2">
    <source>
        <dbReference type="Proteomes" id="UP000003254"/>
    </source>
</evidence>
<comment type="caution">
    <text evidence="1">The sequence shown here is derived from an EMBL/GenBank/DDBJ whole genome shotgun (WGS) entry which is preliminary data.</text>
</comment>
<name>B5CL98_9FIRM</name>
<reference evidence="1 2" key="1">
    <citation type="submission" date="2008-08" db="EMBL/GenBank/DDBJ databases">
        <title>Draft genome sequence of Ruminococcus lactaris ATCC 29176.</title>
        <authorList>
            <person name="Sudarsanam P."/>
            <person name="Ley R."/>
            <person name="Guruge J."/>
            <person name="Turnbaugh P.J."/>
            <person name="Mahowald M."/>
            <person name="Liep D."/>
            <person name="Gordon J."/>
        </authorList>
    </citation>
    <scope>NUCLEOTIDE SEQUENCE [LARGE SCALE GENOMIC DNA]</scope>
    <source>
        <strain evidence="1 2">ATCC 29176</strain>
    </source>
</reference>
<accession>B5CL98</accession>
<dbReference type="AlphaFoldDB" id="B5CL98"/>
<reference evidence="1 2" key="2">
    <citation type="submission" date="2008-08" db="EMBL/GenBank/DDBJ databases">
        <authorList>
            <person name="Fulton L."/>
            <person name="Clifton S."/>
            <person name="Fulton B."/>
            <person name="Xu J."/>
            <person name="Minx P."/>
            <person name="Pepin K.H."/>
            <person name="Johnson M."/>
            <person name="Bhonagiri V."/>
            <person name="Nash W.E."/>
            <person name="Mardis E.R."/>
            <person name="Wilson R.K."/>
        </authorList>
    </citation>
    <scope>NUCLEOTIDE SEQUENCE [LARGE SCALE GENOMIC DNA]</scope>
    <source>
        <strain evidence="1 2">ATCC 29176</strain>
    </source>
</reference>
<gene>
    <name evidence="1" type="ORF">RUMLAC_00219</name>
</gene>
<evidence type="ECO:0000313" key="1">
    <source>
        <dbReference type="EMBL" id="EDY33968.1"/>
    </source>
</evidence>
<sequence length="59" mass="6890">MGAFDPDIFISEFRKIKRKLIVWINSGELSMESEVSVFLCEVYDKKIRGILFSYGGRRN</sequence>
<dbReference type="Proteomes" id="UP000003254">
    <property type="component" value="Unassembled WGS sequence"/>
</dbReference>
<protein>
    <submittedName>
        <fullName evidence="1">Uncharacterized protein</fullName>
    </submittedName>
</protein>
<proteinExistence type="predicted"/>
<dbReference type="HOGENOM" id="CLU_2957919_0_0_9"/>